<dbReference type="RefSeq" id="XP_002677928.1">
    <property type="nucleotide sequence ID" value="XM_002677882.1"/>
</dbReference>
<dbReference type="GeneID" id="8857045"/>
<dbReference type="KEGG" id="ngr:NAEGRDRAFT_66934"/>
<dbReference type="VEuPathDB" id="AmoebaDB:NAEGRDRAFT_66934"/>
<keyword evidence="2" id="KW-1185">Reference proteome</keyword>
<dbReference type="OrthoDB" id="10521360at2759"/>
<reference evidence="1 2" key="1">
    <citation type="journal article" date="2010" name="Cell">
        <title>The genome of Naegleria gruberi illuminates early eukaryotic versatility.</title>
        <authorList>
            <person name="Fritz-Laylin L.K."/>
            <person name="Prochnik S.E."/>
            <person name="Ginger M.L."/>
            <person name="Dacks J.B."/>
            <person name="Carpenter M.L."/>
            <person name="Field M.C."/>
            <person name="Kuo A."/>
            <person name="Paredez A."/>
            <person name="Chapman J."/>
            <person name="Pham J."/>
            <person name="Shu S."/>
            <person name="Neupane R."/>
            <person name="Cipriano M."/>
            <person name="Mancuso J."/>
            <person name="Tu H."/>
            <person name="Salamov A."/>
            <person name="Lindquist E."/>
            <person name="Shapiro H."/>
            <person name="Lucas S."/>
            <person name="Grigoriev I.V."/>
            <person name="Cande W.Z."/>
            <person name="Fulton C."/>
            <person name="Rokhsar D.S."/>
            <person name="Dawson S.C."/>
        </authorList>
    </citation>
    <scope>NUCLEOTIDE SEQUENCE [LARGE SCALE GENOMIC DNA]</scope>
    <source>
        <strain evidence="1 2">NEG-M</strain>
    </source>
</reference>
<dbReference type="AlphaFoldDB" id="D2VD77"/>
<sequence>MRSLPKHSLFSEFHELKRFNTEIGANLRLALDYAFEKYRKLHAFIASFMSKIKNLAELPREKWPGGWFCSEHDDKHHKKIDIEMRHQFIYVVPYEIGQKARIPKNKFDQDKAAAYLIELKRQLDNTIRKFVGKQGIHPPETTLPVRVSFTEKKGLFLDHTHINRLEDREKKKESRRNCTRVELTKTTSNEKPTRTIETREPTHYESFYSEPKSFEPPSRFVRKSEFHEMTDKKLERENADINPYVLWSFPTSTFFTDERFQSHNENMTKRKKMEKLGKFDYNDVISMRHYKSMVQDVEDGDDIIHALQDQQQRYMCNLGVQDCIHVGKHLDWSNK</sequence>
<evidence type="ECO:0000313" key="2">
    <source>
        <dbReference type="Proteomes" id="UP000006671"/>
    </source>
</evidence>
<evidence type="ECO:0000313" key="1">
    <source>
        <dbReference type="EMBL" id="EFC45184.1"/>
    </source>
</evidence>
<gene>
    <name evidence="1" type="ORF">NAEGRDRAFT_66934</name>
</gene>
<dbReference type="InParanoid" id="D2VD77"/>
<dbReference type="Proteomes" id="UP000006671">
    <property type="component" value="Unassembled WGS sequence"/>
</dbReference>
<name>D2VD77_NAEGR</name>
<accession>D2VD77</accession>
<dbReference type="OMA" id="ISMRHYK"/>
<protein>
    <submittedName>
        <fullName evidence="1">Predicted protein</fullName>
    </submittedName>
</protein>
<proteinExistence type="predicted"/>
<dbReference type="EMBL" id="GG738864">
    <property type="protein sequence ID" value="EFC45184.1"/>
    <property type="molecule type" value="Genomic_DNA"/>
</dbReference>
<organism evidence="2">
    <name type="scientific">Naegleria gruberi</name>
    <name type="common">Amoeba</name>
    <dbReference type="NCBI Taxonomy" id="5762"/>
    <lineage>
        <taxon>Eukaryota</taxon>
        <taxon>Discoba</taxon>
        <taxon>Heterolobosea</taxon>
        <taxon>Tetramitia</taxon>
        <taxon>Eutetramitia</taxon>
        <taxon>Vahlkampfiidae</taxon>
        <taxon>Naegleria</taxon>
    </lineage>
</organism>